<evidence type="ECO:0000256" key="1">
    <source>
        <dbReference type="SAM" id="MobiDB-lite"/>
    </source>
</evidence>
<gene>
    <name evidence="2" type="ORF">Lalb_Chr17g0337551</name>
</gene>
<feature type="region of interest" description="Disordered" evidence="1">
    <location>
        <begin position="13"/>
        <end position="49"/>
    </location>
</feature>
<organism evidence="2 3">
    <name type="scientific">Lupinus albus</name>
    <name type="common">White lupine</name>
    <name type="synonym">Lupinus termis</name>
    <dbReference type="NCBI Taxonomy" id="3870"/>
    <lineage>
        <taxon>Eukaryota</taxon>
        <taxon>Viridiplantae</taxon>
        <taxon>Streptophyta</taxon>
        <taxon>Embryophyta</taxon>
        <taxon>Tracheophyta</taxon>
        <taxon>Spermatophyta</taxon>
        <taxon>Magnoliopsida</taxon>
        <taxon>eudicotyledons</taxon>
        <taxon>Gunneridae</taxon>
        <taxon>Pentapetalae</taxon>
        <taxon>rosids</taxon>
        <taxon>fabids</taxon>
        <taxon>Fabales</taxon>
        <taxon>Fabaceae</taxon>
        <taxon>Papilionoideae</taxon>
        <taxon>50 kb inversion clade</taxon>
        <taxon>genistoids sensu lato</taxon>
        <taxon>core genistoids</taxon>
        <taxon>Genisteae</taxon>
        <taxon>Lupinus</taxon>
    </lineage>
</organism>
<reference evidence="3" key="1">
    <citation type="journal article" date="2020" name="Nat. Commun.">
        <title>Genome sequence of the cluster root forming white lupin.</title>
        <authorList>
            <person name="Hufnagel B."/>
            <person name="Marques A."/>
            <person name="Soriano A."/>
            <person name="Marques L."/>
            <person name="Divol F."/>
            <person name="Doumas P."/>
            <person name="Sallet E."/>
            <person name="Mancinotti D."/>
            <person name="Carrere S."/>
            <person name="Marande W."/>
            <person name="Arribat S."/>
            <person name="Keller J."/>
            <person name="Huneau C."/>
            <person name="Blein T."/>
            <person name="Aime D."/>
            <person name="Laguerre M."/>
            <person name="Taylor J."/>
            <person name="Schubert V."/>
            <person name="Nelson M."/>
            <person name="Geu-Flores F."/>
            <person name="Crespi M."/>
            <person name="Gallardo-Guerrero K."/>
            <person name="Delaux P.-M."/>
            <person name="Salse J."/>
            <person name="Berges H."/>
            <person name="Guyot R."/>
            <person name="Gouzy J."/>
            <person name="Peret B."/>
        </authorList>
    </citation>
    <scope>NUCLEOTIDE SEQUENCE [LARGE SCALE GENOMIC DNA]</scope>
    <source>
        <strain evidence="3">cv. Amiga</strain>
    </source>
</reference>
<sequence>MCDEVIEPTIDLEHGDKNGEECDIQNPITSKTKGRPKGSRPKGGVEVAKNTRHCHFPNCGGTNRDS</sequence>
<dbReference type="EMBL" id="WOCE01000017">
    <property type="protein sequence ID" value="KAE9595323.1"/>
    <property type="molecule type" value="Genomic_DNA"/>
</dbReference>
<evidence type="ECO:0000313" key="3">
    <source>
        <dbReference type="Proteomes" id="UP000447434"/>
    </source>
</evidence>
<name>A0A6A4NSX9_LUPAL</name>
<accession>A0A6A4NSX9</accession>
<proteinExistence type="predicted"/>
<comment type="caution">
    <text evidence="2">The sequence shown here is derived from an EMBL/GenBank/DDBJ whole genome shotgun (WGS) entry which is preliminary data.</text>
</comment>
<keyword evidence="3" id="KW-1185">Reference proteome</keyword>
<evidence type="ECO:0000313" key="2">
    <source>
        <dbReference type="EMBL" id="KAE9595323.1"/>
    </source>
</evidence>
<dbReference type="Proteomes" id="UP000447434">
    <property type="component" value="Chromosome 17"/>
</dbReference>
<dbReference type="AlphaFoldDB" id="A0A6A4NSX9"/>
<protein>
    <submittedName>
        <fullName evidence="2">Uncharacterized protein</fullName>
    </submittedName>
</protein>